<dbReference type="InterPro" id="IPR004638">
    <property type="entry name" value="EmrB-like"/>
</dbReference>
<feature type="transmembrane region" description="Helical" evidence="8">
    <location>
        <begin position="281"/>
        <end position="303"/>
    </location>
</feature>
<feature type="transmembrane region" description="Helical" evidence="8">
    <location>
        <begin position="123"/>
        <end position="142"/>
    </location>
</feature>
<evidence type="ECO:0000256" key="4">
    <source>
        <dbReference type="ARBA" id="ARBA00022475"/>
    </source>
</evidence>
<reference evidence="10 11" key="1">
    <citation type="journal article" date="2011" name="Stand. Genomic Sci.">
        <title>Non-contiguous finished genome sequence and contextual data of the filamentous soil bacterium Ktedonobacter racemifer type strain (SOSP1-21).</title>
        <authorList>
            <person name="Chang Y.J."/>
            <person name="Land M."/>
            <person name="Hauser L."/>
            <person name="Chertkov O."/>
            <person name="Del Rio T.G."/>
            <person name="Nolan M."/>
            <person name="Copeland A."/>
            <person name="Tice H."/>
            <person name="Cheng J.F."/>
            <person name="Lucas S."/>
            <person name="Han C."/>
            <person name="Goodwin L."/>
            <person name="Pitluck S."/>
            <person name="Ivanova N."/>
            <person name="Ovchinikova G."/>
            <person name="Pati A."/>
            <person name="Chen A."/>
            <person name="Palaniappan K."/>
            <person name="Mavromatis K."/>
            <person name="Liolios K."/>
            <person name="Brettin T."/>
            <person name="Fiebig A."/>
            <person name="Rohde M."/>
            <person name="Abt B."/>
            <person name="Goker M."/>
            <person name="Detter J.C."/>
            <person name="Woyke T."/>
            <person name="Bristow J."/>
            <person name="Eisen J.A."/>
            <person name="Markowitz V."/>
            <person name="Hugenholtz P."/>
            <person name="Kyrpides N.C."/>
            <person name="Klenk H.P."/>
            <person name="Lapidus A."/>
        </authorList>
    </citation>
    <scope>NUCLEOTIDE SEQUENCE [LARGE SCALE GENOMIC DNA]</scope>
    <source>
        <strain evidence="11">DSM 44963</strain>
    </source>
</reference>
<feature type="transmembrane region" description="Helical" evidence="8">
    <location>
        <begin position="213"/>
        <end position="231"/>
    </location>
</feature>
<dbReference type="PANTHER" id="PTHR42718">
    <property type="entry name" value="MAJOR FACILITATOR SUPERFAMILY MULTIDRUG TRANSPORTER MFSC"/>
    <property type="match status" value="1"/>
</dbReference>
<dbReference type="EMBL" id="ADVG01000005">
    <property type="protein sequence ID" value="EFH80016.1"/>
    <property type="molecule type" value="Genomic_DNA"/>
</dbReference>
<feature type="transmembrane region" description="Helical" evidence="8">
    <location>
        <begin position="151"/>
        <end position="169"/>
    </location>
</feature>
<dbReference type="Pfam" id="PF07690">
    <property type="entry name" value="MFS_1"/>
    <property type="match status" value="1"/>
</dbReference>
<dbReference type="GO" id="GO:0005886">
    <property type="term" value="C:plasma membrane"/>
    <property type="evidence" value="ECO:0007669"/>
    <property type="project" value="UniProtKB-SubCell"/>
</dbReference>
<feature type="transmembrane region" description="Helical" evidence="8">
    <location>
        <begin position="315"/>
        <end position="332"/>
    </location>
</feature>
<evidence type="ECO:0000256" key="6">
    <source>
        <dbReference type="ARBA" id="ARBA00022989"/>
    </source>
</evidence>
<feature type="transmembrane region" description="Helical" evidence="8">
    <location>
        <begin position="450"/>
        <end position="472"/>
    </location>
</feature>
<keyword evidence="7 8" id="KW-0472">Membrane</keyword>
<dbReference type="OrthoDB" id="146360at2"/>
<name>D6U805_KTERA</name>
<keyword evidence="4" id="KW-1003">Cell membrane</keyword>
<comment type="similarity">
    <text evidence="2">Belongs to the major facilitator superfamily. EmrB family.</text>
</comment>
<organism evidence="10 11">
    <name type="scientific">Ktedonobacter racemifer DSM 44963</name>
    <dbReference type="NCBI Taxonomy" id="485913"/>
    <lineage>
        <taxon>Bacteria</taxon>
        <taxon>Bacillati</taxon>
        <taxon>Chloroflexota</taxon>
        <taxon>Ktedonobacteria</taxon>
        <taxon>Ktedonobacterales</taxon>
        <taxon>Ktedonobacteraceae</taxon>
        <taxon>Ktedonobacter</taxon>
    </lineage>
</organism>
<dbReference type="eggNOG" id="COG0477">
    <property type="taxonomic scope" value="Bacteria"/>
</dbReference>
<dbReference type="InterPro" id="IPR036259">
    <property type="entry name" value="MFS_trans_sf"/>
</dbReference>
<keyword evidence="6 8" id="KW-1133">Transmembrane helix</keyword>
<feature type="transmembrane region" description="Helical" evidence="8">
    <location>
        <begin position="95"/>
        <end position="117"/>
    </location>
</feature>
<evidence type="ECO:0000256" key="3">
    <source>
        <dbReference type="ARBA" id="ARBA00022448"/>
    </source>
</evidence>
<feature type="transmembrane region" description="Helical" evidence="8">
    <location>
        <begin position="24"/>
        <end position="47"/>
    </location>
</feature>
<dbReference type="CDD" id="cd17321">
    <property type="entry name" value="MFS_MMR_MDR_like"/>
    <property type="match status" value="1"/>
</dbReference>
<evidence type="ECO:0000256" key="7">
    <source>
        <dbReference type="ARBA" id="ARBA00023136"/>
    </source>
</evidence>
<dbReference type="PANTHER" id="PTHR42718:SF9">
    <property type="entry name" value="MAJOR FACILITATOR SUPERFAMILY MULTIDRUG TRANSPORTER MFSC"/>
    <property type="match status" value="1"/>
</dbReference>
<dbReference type="InterPro" id="IPR011701">
    <property type="entry name" value="MFS"/>
</dbReference>
<feature type="transmembrane region" description="Helical" evidence="8">
    <location>
        <begin position="368"/>
        <end position="390"/>
    </location>
</feature>
<protein>
    <submittedName>
        <fullName evidence="10">Drug resistance transporter, EmrB/QacA subfamily</fullName>
    </submittedName>
</protein>
<keyword evidence="5 8" id="KW-0812">Transmembrane</keyword>
<dbReference type="PRINTS" id="PR01036">
    <property type="entry name" value="TCRTETB"/>
</dbReference>
<dbReference type="SUPFAM" id="SSF103473">
    <property type="entry name" value="MFS general substrate transporter"/>
    <property type="match status" value="1"/>
</dbReference>
<proteinExistence type="inferred from homology"/>
<evidence type="ECO:0000313" key="11">
    <source>
        <dbReference type="Proteomes" id="UP000004508"/>
    </source>
</evidence>
<dbReference type="Gene3D" id="1.20.1720.10">
    <property type="entry name" value="Multidrug resistance protein D"/>
    <property type="match status" value="1"/>
</dbReference>
<evidence type="ECO:0000256" key="2">
    <source>
        <dbReference type="ARBA" id="ARBA00008537"/>
    </source>
</evidence>
<keyword evidence="11" id="KW-1185">Reference proteome</keyword>
<feature type="transmembrane region" description="Helical" evidence="8">
    <location>
        <begin position="419"/>
        <end position="438"/>
    </location>
</feature>
<dbReference type="PROSITE" id="PS50850">
    <property type="entry name" value="MFS"/>
    <property type="match status" value="1"/>
</dbReference>
<feature type="domain" description="Major facilitator superfamily (MFS) profile" evidence="9">
    <location>
        <begin position="25"/>
        <end position="472"/>
    </location>
</feature>
<dbReference type="InParanoid" id="D6U805"/>
<dbReference type="NCBIfam" id="TIGR00711">
    <property type="entry name" value="efflux_EmrB"/>
    <property type="match status" value="1"/>
</dbReference>
<dbReference type="InterPro" id="IPR020846">
    <property type="entry name" value="MFS_dom"/>
</dbReference>
<dbReference type="AlphaFoldDB" id="D6U805"/>
<evidence type="ECO:0000256" key="5">
    <source>
        <dbReference type="ARBA" id="ARBA00022692"/>
    </source>
</evidence>
<evidence type="ECO:0000259" key="9">
    <source>
        <dbReference type="PROSITE" id="PS50850"/>
    </source>
</evidence>
<feature type="transmembrane region" description="Helical" evidence="8">
    <location>
        <begin position="181"/>
        <end position="201"/>
    </location>
</feature>
<evidence type="ECO:0000313" key="10">
    <source>
        <dbReference type="EMBL" id="EFH80016.1"/>
    </source>
</evidence>
<feature type="transmembrane region" description="Helical" evidence="8">
    <location>
        <begin position="67"/>
        <end position="83"/>
    </location>
</feature>
<feature type="transmembrane region" description="Helical" evidence="8">
    <location>
        <begin position="237"/>
        <end position="260"/>
    </location>
</feature>
<dbReference type="GO" id="GO:0022857">
    <property type="term" value="F:transmembrane transporter activity"/>
    <property type="evidence" value="ECO:0007669"/>
    <property type="project" value="InterPro"/>
</dbReference>
<dbReference type="Gene3D" id="1.20.1250.20">
    <property type="entry name" value="MFS general substrate transporter like domains"/>
    <property type="match status" value="1"/>
</dbReference>
<dbReference type="RefSeq" id="WP_007922287.1">
    <property type="nucleotide sequence ID" value="NZ_ADVG01000005.1"/>
</dbReference>
<comment type="caution">
    <text evidence="10">The sequence shown here is derived from an EMBL/GenBank/DDBJ whole genome shotgun (WGS) entry which is preliminary data.</text>
</comment>
<feature type="transmembrane region" description="Helical" evidence="8">
    <location>
        <begin position="344"/>
        <end position="362"/>
    </location>
</feature>
<evidence type="ECO:0000256" key="8">
    <source>
        <dbReference type="SAM" id="Phobius"/>
    </source>
</evidence>
<comment type="subcellular location">
    <subcellularLocation>
        <location evidence="1">Cell membrane</location>
        <topology evidence="1">Multi-pass membrane protein</topology>
    </subcellularLocation>
</comment>
<gene>
    <name evidence="10" type="ORF">Krac_0554</name>
</gene>
<keyword evidence="3" id="KW-0813">Transport</keyword>
<dbReference type="STRING" id="485913.Krac_0554"/>
<evidence type="ECO:0000256" key="1">
    <source>
        <dbReference type="ARBA" id="ARBA00004651"/>
    </source>
</evidence>
<dbReference type="Proteomes" id="UP000004508">
    <property type="component" value="Unassembled WGS sequence"/>
</dbReference>
<accession>D6U805</accession>
<sequence>MVTKNISEAHSIQNAELSSFRRNLILIICCVSVFLVGVDTSILNVALPSIQHDFHASIAEAQWTLDAYTLVIASLLVLSSSTADRVGRRRIFQLGVSLFTLGSLLCSLAPSITWLIVFRMMQAVGGSMLNPVAMSIIGNTFIKPAERARAVGVWGGVAGISLAAGPILGGLLVDSIGWRSIFWINVPFGIAVILLTAKFVPESKAPHPRRFDPIGQILVIALLGLLIYGIIEVPAYGWTSFEILACLIGAAACFVGFIAYERVRKEPLIDIRFFRSVPFSGASIIALCTFTALGGFSILNTLYLQDILHFSPLQAGTAFLPMAVALAISSPISGRIIGRYGTRISLLIGGAAIAIAGLLAAIEYNNLPFIGLLVCYALVGSGVGWINAAISNTALSGMPRSQAGAAAGIASTMRQLGQALGVAVIGSVIASRVTHLTASSGFTDASRISWGIIAGCGFAVLFLGLITTGTWAKCTASRNAERMQLEMEHI</sequence>